<feature type="compositionally biased region" description="Pro residues" evidence="1">
    <location>
        <begin position="11"/>
        <end position="23"/>
    </location>
</feature>
<reference evidence="2 3" key="1">
    <citation type="submission" date="2008-07" db="EMBL/GenBank/DDBJ databases">
        <authorList>
            <person name="El-Sayed N."/>
            <person name="Caler E."/>
            <person name="Inman J."/>
            <person name="Amedeo P."/>
            <person name="Hass B."/>
            <person name="Wortman J."/>
        </authorList>
    </citation>
    <scope>NUCLEOTIDE SEQUENCE [LARGE SCALE GENOMIC DNA]</scope>
    <source>
        <strain evidence="3">ATCC 50983 / TXsc</strain>
    </source>
</reference>
<evidence type="ECO:0000313" key="3">
    <source>
        <dbReference type="Proteomes" id="UP000007800"/>
    </source>
</evidence>
<protein>
    <submittedName>
        <fullName evidence="2">Uncharacterized protein</fullName>
    </submittedName>
</protein>
<name>C5KZY4_PERM5</name>
<proteinExistence type="predicted"/>
<keyword evidence="3" id="KW-1185">Reference proteome</keyword>
<dbReference type="AlphaFoldDB" id="C5KZY4"/>
<accession>C5KZY4</accession>
<feature type="region of interest" description="Disordered" evidence="1">
    <location>
        <begin position="1"/>
        <end position="97"/>
    </location>
</feature>
<evidence type="ECO:0000256" key="1">
    <source>
        <dbReference type="SAM" id="MobiDB-lite"/>
    </source>
</evidence>
<gene>
    <name evidence="2" type="ORF">Pmar_PMAR018484</name>
</gene>
<dbReference type="InParanoid" id="C5KZY4"/>
<sequence>MASPPVSDGFPEPPPFPTPPPGFSHPHREQLPEETELQRRKRQALQRMSALAPPPPAAERSIERCSSPDSGYGPAPDPEDKGSHGIARLSFIRTKTE</sequence>
<dbReference type="Proteomes" id="UP000007800">
    <property type="component" value="Unassembled WGS sequence"/>
</dbReference>
<evidence type="ECO:0000313" key="2">
    <source>
        <dbReference type="EMBL" id="EER09842.1"/>
    </source>
</evidence>
<feature type="compositionally biased region" description="Low complexity" evidence="1">
    <location>
        <begin position="1"/>
        <end position="10"/>
    </location>
</feature>
<organism evidence="3">
    <name type="scientific">Perkinsus marinus (strain ATCC 50983 / TXsc)</name>
    <dbReference type="NCBI Taxonomy" id="423536"/>
    <lineage>
        <taxon>Eukaryota</taxon>
        <taxon>Sar</taxon>
        <taxon>Alveolata</taxon>
        <taxon>Perkinsozoa</taxon>
        <taxon>Perkinsea</taxon>
        <taxon>Perkinsida</taxon>
        <taxon>Perkinsidae</taxon>
        <taxon>Perkinsus</taxon>
    </lineage>
</organism>
<dbReference type="RefSeq" id="XP_002778047.1">
    <property type="nucleotide sequence ID" value="XM_002778001.1"/>
</dbReference>
<dbReference type="GeneID" id="9052781"/>
<dbReference type="EMBL" id="GG677981">
    <property type="protein sequence ID" value="EER09842.1"/>
    <property type="molecule type" value="Genomic_DNA"/>
</dbReference>